<keyword evidence="3" id="KW-1185">Reference proteome</keyword>
<dbReference type="SUPFAM" id="SSF50993">
    <property type="entry name" value="Peptidase/esterase 'gauge' domain"/>
    <property type="match status" value="1"/>
</dbReference>
<dbReference type="InterPro" id="IPR023302">
    <property type="entry name" value="Pept_S9A_N"/>
</dbReference>
<evidence type="ECO:0000259" key="1">
    <source>
        <dbReference type="Pfam" id="PF02897"/>
    </source>
</evidence>
<evidence type="ECO:0000313" key="2">
    <source>
        <dbReference type="EMBL" id="GJT65662.1"/>
    </source>
</evidence>
<dbReference type="Gene3D" id="2.130.10.120">
    <property type="entry name" value="Prolyl oligopeptidase, N-terminal domain"/>
    <property type="match status" value="1"/>
</dbReference>
<accession>A0ABQ5FT80</accession>
<feature type="domain" description="Peptidase S9A N-terminal" evidence="1">
    <location>
        <begin position="46"/>
        <end position="98"/>
    </location>
</feature>
<dbReference type="PANTHER" id="PTHR42881:SF2">
    <property type="entry name" value="PROLYL ENDOPEPTIDASE"/>
    <property type="match status" value="1"/>
</dbReference>
<dbReference type="PANTHER" id="PTHR42881">
    <property type="entry name" value="PROLYL ENDOPEPTIDASE"/>
    <property type="match status" value="1"/>
</dbReference>
<proteinExistence type="predicted"/>
<dbReference type="Pfam" id="PF02897">
    <property type="entry name" value="Peptidase_S9_N"/>
    <property type="match status" value="1"/>
</dbReference>
<sequence>DDDTTAFLHLCFCNYNDLLGCDGYHPKVSWLDEVDDDDDDLFSHLTRREIILDPNGQSEDGTTALRAYEINHDARYLAYGVSSSGSDWLTVRVMRVDERYATINTEKK</sequence>
<dbReference type="InterPro" id="IPR051167">
    <property type="entry name" value="Prolyl_oligopep/macrocyclase"/>
</dbReference>
<comment type="caution">
    <text evidence="2">The sequence shown here is derived from an EMBL/GenBank/DDBJ whole genome shotgun (WGS) entry which is preliminary data.</text>
</comment>
<protein>
    <submittedName>
        <fullName evidence="2">Prolyl endopeptidase-like protein</fullName>
    </submittedName>
</protein>
<reference evidence="2" key="2">
    <citation type="submission" date="2022-01" db="EMBL/GenBank/DDBJ databases">
        <authorList>
            <person name="Yamashiro T."/>
            <person name="Shiraishi A."/>
            <person name="Satake H."/>
            <person name="Nakayama K."/>
        </authorList>
    </citation>
    <scope>NUCLEOTIDE SEQUENCE</scope>
</reference>
<reference evidence="2" key="1">
    <citation type="journal article" date="2022" name="Int. J. Mol. Sci.">
        <title>Draft Genome of Tanacetum Coccineum: Genomic Comparison of Closely Related Tanacetum-Family Plants.</title>
        <authorList>
            <person name="Yamashiro T."/>
            <person name="Shiraishi A."/>
            <person name="Nakayama K."/>
            <person name="Satake H."/>
        </authorList>
    </citation>
    <scope>NUCLEOTIDE SEQUENCE</scope>
</reference>
<gene>
    <name evidence="2" type="ORF">Tco_1017142</name>
</gene>
<name>A0ABQ5FT80_9ASTR</name>
<dbReference type="Proteomes" id="UP001151760">
    <property type="component" value="Unassembled WGS sequence"/>
</dbReference>
<feature type="non-terminal residue" evidence="2">
    <location>
        <position position="1"/>
    </location>
</feature>
<evidence type="ECO:0000313" key="3">
    <source>
        <dbReference type="Proteomes" id="UP001151760"/>
    </source>
</evidence>
<organism evidence="2 3">
    <name type="scientific">Tanacetum coccineum</name>
    <dbReference type="NCBI Taxonomy" id="301880"/>
    <lineage>
        <taxon>Eukaryota</taxon>
        <taxon>Viridiplantae</taxon>
        <taxon>Streptophyta</taxon>
        <taxon>Embryophyta</taxon>
        <taxon>Tracheophyta</taxon>
        <taxon>Spermatophyta</taxon>
        <taxon>Magnoliopsida</taxon>
        <taxon>eudicotyledons</taxon>
        <taxon>Gunneridae</taxon>
        <taxon>Pentapetalae</taxon>
        <taxon>asterids</taxon>
        <taxon>campanulids</taxon>
        <taxon>Asterales</taxon>
        <taxon>Asteraceae</taxon>
        <taxon>Asteroideae</taxon>
        <taxon>Anthemideae</taxon>
        <taxon>Anthemidinae</taxon>
        <taxon>Tanacetum</taxon>
    </lineage>
</organism>
<dbReference type="EMBL" id="BQNB010017650">
    <property type="protein sequence ID" value="GJT65662.1"/>
    <property type="molecule type" value="Genomic_DNA"/>
</dbReference>